<evidence type="ECO:0000259" key="6">
    <source>
        <dbReference type="Pfam" id="PF07980"/>
    </source>
</evidence>
<dbReference type="EMBL" id="CP117880">
    <property type="protein sequence ID" value="WDF67557.1"/>
    <property type="molecule type" value="Genomic_DNA"/>
</dbReference>
<evidence type="ECO:0000256" key="4">
    <source>
        <dbReference type="ARBA" id="ARBA00023136"/>
    </source>
</evidence>
<comment type="subcellular location">
    <subcellularLocation>
        <location evidence="1">Cell outer membrane</location>
    </subcellularLocation>
</comment>
<evidence type="ECO:0000256" key="5">
    <source>
        <dbReference type="ARBA" id="ARBA00023237"/>
    </source>
</evidence>
<accession>A0ABY7WGC6</accession>
<evidence type="ECO:0000256" key="3">
    <source>
        <dbReference type="ARBA" id="ARBA00022729"/>
    </source>
</evidence>
<reference evidence="8 9" key="1">
    <citation type="submission" date="2023-02" db="EMBL/GenBank/DDBJ databases">
        <title>Genome sequence of Sphingobacterium sp. KACC 22765.</title>
        <authorList>
            <person name="Kim S."/>
            <person name="Heo J."/>
            <person name="Kwon S.-W."/>
        </authorList>
    </citation>
    <scope>NUCLEOTIDE SEQUENCE [LARGE SCALE GENOMIC DNA]</scope>
    <source>
        <strain evidence="8 9">KACC 22765</strain>
    </source>
</reference>
<evidence type="ECO:0000313" key="8">
    <source>
        <dbReference type="EMBL" id="WDF67557.1"/>
    </source>
</evidence>
<keyword evidence="4" id="KW-0472">Membrane</keyword>
<protein>
    <submittedName>
        <fullName evidence="8">RagB/SusD family nutrient uptake outer membrane protein</fullName>
    </submittedName>
</protein>
<dbReference type="Pfam" id="PF14322">
    <property type="entry name" value="SusD-like_3"/>
    <property type="match status" value="1"/>
</dbReference>
<evidence type="ECO:0000256" key="2">
    <source>
        <dbReference type="ARBA" id="ARBA00006275"/>
    </source>
</evidence>
<dbReference type="InterPro" id="IPR033985">
    <property type="entry name" value="SusD-like_N"/>
</dbReference>
<dbReference type="SUPFAM" id="SSF48452">
    <property type="entry name" value="TPR-like"/>
    <property type="match status" value="1"/>
</dbReference>
<evidence type="ECO:0000256" key="1">
    <source>
        <dbReference type="ARBA" id="ARBA00004442"/>
    </source>
</evidence>
<dbReference type="RefSeq" id="WP_274266285.1">
    <property type="nucleotide sequence ID" value="NZ_CP117880.1"/>
</dbReference>
<dbReference type="Proteomes" id="UP001221558">
    <property type="component" value="Chromosome"/>
</dbReference>
<dbReference type="Pfam" id="PF07980">
    <property type="entry name" value="SusD_RagB"/>
    <property type="match status" value="1"/>
</dbReference>
<dbReference type="PROSITE" id="PS51257">
    <property type="entry name" value="PROKAR_LIPOPROTEIN"/>
    <property type="match status" value="1"/>
</dbReference>
<keyword evidence="3" id="KW-0732">Signal</keyword>
<dbReference type="Gene3D" id="1.25.40.390">
    <property type="match status" value="1"/>
</dbReference>
<comment type="similarity">
    <text evidence="2">Belongs to the SusD family.</text>
</comment>
<dbReference type="InterPro" id="IPR011990">
    <property type="entry name" value="TPR-like_helical_dom_sf"/>
</dbReference>
<keyword evidence="5" id="KW-0998">Cell outer membrane</keyword>
<sequence>MKTKIIKLLRHGLLIVGTAIGLSACQDYIDVVPDNLATIENAFTLRNEAEKYLFTCYSYLPENGDALSNTGLLAGDEVWIPFAQRELLGSNWHIARGSQNKANPLVNIWSTSMWRAIRDCNIFLENVSNTQKVLDLTPNDRSRWIGEVKFLKAYYHFLLMRAYGAIPLVKENLGIDATAEQVRVVQRPVDETTDYIVSLLDEALETSVPTVIQDRGFELGRITKPIILAVKAQVLLTAASPLFNGNSDYANFTNSQNELLFNQSYDEQKWVKAAEAAKAAMDGAEAAGFALFRFNKAQYGALTISDQTATTLSVNLGFNERWQTEHIWANPNSLAWNIQRDAMARLETNAAVTDARSHLAAPVKIAEMYYSRNGVPIGEDKTLDFTNRFTLRTATEAERYYIEPGYRTARLNYDREPRFYAHLGFDGGVWFKYSTPSNSDEDTYVLNGKLNQMGGFNTYGWGNETGYFLKKLVNWEQNFSTSGVSYKNYPWPDIRLSDVYLMFAEAANEAYGPSQDVYDALDKIRARAGLAGVLESWSSFSTNPGKPTTKDGLREIVQRERMIELAFEGKRFWDLRRWKLAVNYLNQNITGWSVFQEVTTDYYRLRTIYPQTFVAPRDYFWPISEYELTVNPSLVQNPGW</sequence>
<organism evidence="8 9">
    <name type="scientific">Sphingobacterium oryzagri</name>
    <dbReference type="NCBI Taxonomy" id="3025669"/>
    <lineage>
        <taxon>Bacteria</taxon>
        <taxon>Pseudomonadati</taxon>
        <taxon>Bacteroidota</taxon>
        <taxon>Sphingobacteriia</taxon>
        <taxon>Sphingobacteriales</taxon>
        <taxon>Sphingobacteriaceae</taxon>
        <taxon>Sphingobacterium</taxon>
    </lineage>
</organism>
<evidence type="ECO:0000313" key="9">
    <source>
        <dbReference type="Proteomes" id="UP001221558"/>
    </source>
</evidence>
<name>A0ABY7WGC6_9SPHI</name>
<evidence type="ECO:0000259" key="7">
    <source>
        <dbReference type="Pfam" id="PF14322"/>
    </source>
</evidence>
<keyword evidence="9" id="KW-1185">Reference proteome</keyword>
<feature type="domain" description="SusD-like N-terminal" evidence="7">
    <location>
        <begin position="82"/>
        <end position="205"/>
    </location>
</feature>
<dbReference type="InterPro" id="IPR012944">
    <property type="entry name" value="SusD_RagB_dom"/>
</dbReference>
<feature type="domain" description="RagB/SusD" evidence="6">
    <location>
        <begin position="325"/>
        <end position="640"/>
    </location>
</feature>
<gene>
    <name evidence="8" type="ORF">PQ465_14755</name>
</gene>
<proteinExistence type="inferred from homology"/>